<sequence length="109" mass="12275">TSNETIQQLCVECRLNNYLAEDTPQSLPKPTGGQRIHCNSSTVINVDKADNGAEKGYLKSVLKPDLGTDRYIDAPEDEQDLECEDTDFALVCLKEIFQKQRNIIEQDID</sequence>
<comment type="caution">
    <text evidence="2">The sequence shown here is derived from an EMBL/GenBank/DDBJ whole genome shotgun (WGS) entry which is preliminary data.</text>
</comment>
<proteinExistence type="predicted"/>
<evidence type="ECO:0000313" key="2">
    <source>
        <dbReference type="EMBL" id="NXE86712.1"/>
    </source>
</evidence>
<dbReference type="Proteomes" id="UP000521578">
    <property type="component" value="Unassembled WGS sequence"/>
</dbReference>
<evidence type="ECO:0000259" key="1">
    <source>
        <dbReference type="Pfam" id="PF18111"/>
    </source>
</evidence>
<dbReference type="GO" id="GO:0031870">
    <property type="term" value="F:thromboxane A2 receptor binding"/>
    <property type="evidence" value="ECO:0007669"/>
    <property type="project" value="TreeGrafter"/>
</dbReference>
<feature type="non-terminal residue" evidence="2">
    <location>
        <position position="109"/>
    </location>
</feature>
<dbReference type="PANTHER" id="PTHR14240">
    <property type="entry name" value="RETINITIS PIGMENTOSA GTPASE REGULATOR-INTERACTING PROTEIN"/>
    <property type="match status" value="1"/>
</dbReference>
<dbReference type="GO" id="GO:1905515">
    <property type="term" value="P:non-motile cilium assembly"/>
    <property type="evidence" value="ECO:0007669"/>
    <property type="project" value="TreeGrafter"/>
</dbReference>
<dbReference type="Pfam" id="PF18111">
    <property type="entry name" value="RPGR1_C"/>
    <property type="match status" value="1"/>
</dbReference>
<name>A0A7K8Q6I6_9PASS</name>
<dbReference type="GO" id="GO:0046548">
    <property type="term" value="P:retinal rod cell development"/>
    <property type="evidence" value="ECO:0007669"/>
    <property type="project" value="TreeGrafter"/>
</dbReference>
<organism evidence="2 3">
    <name type="scientific">Menura novaehollandiae</name>
    <name type="common">superb lyrebird</name>
    <dbReference type="NCBI Taxonomy" id="47692"/>
    <lineage>
        <taxon>Eukaryota</taxon>
        <taxon>Metazoa</taxon>
        <taxon>Chordata</taxon>
        <taxon>Craniata</taxon>
        <taxon>Vertebrata</taxon>
        <taxon>Euteleostomi</taxon>
        <taxon>Archelosauria</taxon>
        <taxon>Archosauria</taxon>
        <taxon>Dinosauria</taxon>
        <taxon>Saurischia</taxon>
        <taxon>Theropoda</taxon>
        <taxon>Coelurosauria</taxon>
        <taxon>Aves</taxon>
        <taxon>Neognathae</taxon>
        <taxon>Neoaves</taxon>
        <taxon>Telluraves</taxon>
        <taxon>Australaves</taxon>
        <taxon>Passeriformes</taxon>
        <taxon>Menuridae</taxon>
        <taxon>Menura</taxon>
    </lineage>
</organism>
<dbReference type="InterPro" id="IPR031139">
    <property type="entry name" value="RPGRIP1_fam"/>
</dbReference>
<protein>
    <submittedName>
        <fullName evidence="2">FTM protein</fullName>
    </submittedName>
</protein>
<feature type="domain" description="RPGRIP1 C-terminal" evidence="1">
    <location>
        <begin position="2"/>
        <end position="109"/>
    </location>
</feature>
<dbReference type="EMBL" id="VWPS01000007">
    <property type="protein sequence ID" value="NXE86712.1"/>
    <property type="molecule type" value="Genomic_DNA"/>
</dbReference>
<gene>
    <name evidence="2" type="primary">Rpgrip1l_0</name>
    <name evidence="2" type="ORF">MENNOV_R07805</name>
</gene>
<dbReference type="AlphaFoldDB" id="A0A7K8Q6I6"/>
<keyword evidence="3" id="KW-1185">Reference proteome</keyword>
<accession>A0A7K8Q6I6</accession>
<dbReference type="GO" id="GO:0032391">
    <property type="term" value="C:photoreceptor connecting cilium"/>
    <property type="evidence" value="ECO:0007669"/>
    <property type="project" value="TreeGrafter"/>
</dbReference>
<evidence type="ECO:0000313" key="3">
    <source>
        <dbReference type="Proteomes" id="UP000521578"/>
    </source>
</evidence>
<reference evidence="3" key="1">
    <citation type="submission" date="2019-09" db="EMBL/GenBank/DDBJ databases">
        <title>Bird 10,000 Genomes (B10K) Project - Family phase.</title>
        <authorList>
            <person name="Zhang G."/>
        </authorList>
    </citation>
    <scope>NUCLEOTIDE SEQUENCE [LARGE SCALE GENOMIC DNA]</scope>
</reference>
<dbReference type="InterPro" id="IPR041091">
    <property type="entry name" value="RPGRIP1_C"/>
</dbReference>
<dbReference type="Gene3D" id="2.60.40.150">
    <property type="entry name" value="C2 domain"/>
    <property type="match status" value="1"/>
</dbReference>
<feature type="non-terminal residue" evidence="2">
    <location>
        <position position="1"/>
    </location>
</feature>
<dbReference type="PANTHER" id="PTHR14240:SF4">
    <property type="entry name" value="PROTEIN FANTOM"/>
    <property type="match status" value="1"/>
</dbReference>
<dbReference type="InterPro" id="IPR035892">
    <property type="entry name" value="C2_domain_sf"/>
</dbReference>